<feature type="region of interest" description="Disordered" evidence="1">
    <location>
        <begin position="10"/>
        <end position="32"/>
    </location>
</feature>
<accession>A0AAU7JSM8</accession>
<dbReference type="AlphaFoldDB" id="A0AAU7JSM8"/>
<evidence type="ECO:0000313" key="2">
    <source>
        <dbReference type="EMBL" id="XBO43305.1"/>
    </source>
</evidence>
<evidence type="ECO:0000256" key="1">
    <source>
        <dbReference type="SAM" id="MobiDB-lite"/>
    </source>
</evidence>
<name>A0AAU7JSM8_9MICO</name>
<protein>
    <submittedName>
        <fullName evidence="2">Uncharacterized protein</fullName>
    </submittedName>
</protein>
<proteinExistence type="predicted"/>
<sequence>MASYSVVAAEAGDREAANANSSGQQSMGGPTQDEVQAMCQLLGAVAVKQGLDLDKVFEGAPATTDCQDAARQAANP</sequence>
<gene>
    <name evidence="2" type="ORF">ABEG17_17320</name>
</gene>
<dbReference type="EMBL" id="CP157483">
    <property type="protein sequence ID" value="XBO43305.1"/>
    <property type="molecule type" value="Genomic_DNA"/>
</dbReference>
<organism evidence="2">
    <name type="scientific">Pedococcus sp. KACC 23699</name>
    <dbReference type="NCBI Taxonomy" id="3149228"/>
    <lineage>
        <taxon>Bacteria</taxon>
        <taxon>Bacillati</taxon>
        <taxon>Actinomycetota</taxon>
        <taxon>Actinomycetes</taxon>
        <taxon>Micrococcales</taxon>
        <taxon>Intrasporangiaceae</taxon>
        <taxon>Pedococcus</taxon>
    </lineage>
</organism>
<reference evidence="2" key="1">
    <citation type="submission" date="2024-05" db="EMBL/GenBank/DDBJ databases">
        <authorList>
            <person name="Kim S."/>
            <person name="Heo J."/>
            <person name="Choi H."/>
            <person name="Choi Y."/>
            <person name="Kwon S.-W."/>
            <person name="Kim Y."/>
        </authorList>
    </citation>
    <scope>NUCLEOTIDE SEQUENCE</scope>
    <source>
        <strain evidence="2">KACC 23699</strain>
    </source>
</reference>
<dbReference type="RefSeq" id="WP_406830736.1">
    <property type="nucleotide sequence ID" value="NZ_CP157483.1"/>
</dbReference>